<gene>
    <name evidence="1" type="ORF">ILUMI_15217</name>
</gene>
<accession>A0A8K0G9R3</accession>
<evidence type="ECO:0000313" key="2">
    <source>
        <dbReference type="Proteomes" id="UP000801492"/>
    </source>
</evidence>
<feature type="non-terminal residue" evidence="1">
    <location>
        <position position="220"/>
    </location>
</feature>
<protein>
    <submittedName>
        <fullName evidence="1">Uncharacterized protein</fullName>
    </submittedName>
</protein>
<organism evidence="1 2">
    <name type="scientific">Ignelater luminosus</name>
    <name type="common">Cucubano</name>
    <name type="synonym">Pyrophorus luminosus</name>
    <dbReference type="NCBI Taxonomy" id="2038154"/>
    <lineage>
        <taxon>Eukaryota</taxon>
        <taxon>Metazoa</taxon>
        <taxon>Ecdysozoa</taxon>
        <taxon>Arthropoda</taxon>
        <taxon>Hexapoda</taxon>
        <taxon>Insecta</taxon>
        <taxon>Pterygota</taxon>
        <taxon>Neoptera</taxon>
        <taxon>Endopterygota</taxon>
        <taxon>Coleoptera</taxon>
        <taxon>Polyphaga</taxon>
        <taxon>Elateriformia</taxon>
        <taxon>Elateroidea</taxon>
        <taxon>Elateridae</taxon>
        <taxon>Agrypninae</taxon>
        <taxon>Pyrophorini</taxon>
        <taxon>Ignelater</taxon>
    </lineage>
</organism>
<name>A0A8K0G9R3_IGNLU</name>
<dbReference type="EMBL" id="VTPC01043221">
    <property type="protein sequence ID" value="KAF2890956.1"/>
    <property type="molecule type" value="Genomic_DNA"/>
</dbReference>
<sequence>MPVSICLFCFFAIYRLIIKIILKIKYGKDFHGLLNGLDTFHIVGDTTTNSMTPICLMVRCEKYTSDEFYDISKEVMTKLATLAKLRTSFRKSFGYPYLIKPKRELHNCTSKMKIVDCPGKRIDKQQFNELLSYHYNEPMPHNGSSPYHILIGTQPINWKDDECDYYPVMFKVHHAIADGVSLLKAFMATIADKLEGSEERKNCLRSPKKNQKVLFKIINN</sequence>
<comment type="caution">
    <text evidence="1">The sequence shown here is derived from an EMBL/GenBank/DDBJ whole genome shotgun (WGS) entry which is preliminary data.</text>
</comment>
<keyword evidence="2" id="KW-1185">Reference proteome</keyword>
<dbReference type="AlphaFoldDB" id="A0A8K0G9R3"/>
<evidence type="ECO:0000313" key="1">
    <source>
        <dbReference type="EMBL" id="KAF2890956.1"/>
    </source>
</evidence>
<dbReference type="Proteomes" id="UP000801492">
    <property type="component" value="Unassembled WGS sequence"/>
</dbReference>
<reference evidence="1" key="1">
    <citation type="submission" date="2019-08" db="EMBL/GenBank/DDBJ databases">
        <title>The genome of the North American firefly Photinus pyralis.</title>
        <authorList>
            <consortium name="Photinus pyralis genome working group"/>
            <person name="Fallon T.R."/>
            <person name="Sander Lower S.E."/>
            <person name="Weng J.-K."/>
        </authorList>
    </citation>
    <scope>NUCLEOTIDE SEQUENCE</scope>
    <source>
        <strain evidence="1">TRF0915ILg1</strain>
        <tissue evidence="1">Whole body</tissue>
    </source>
</reference>
<dbReference type="OrthoDB" id="619536at2759"/>
<proteinExistence type="predicted"/>